<reference evidence="3" key="1">
    <citation type="submission" date="2022-11" db="EMBL/GenBank/DDBJ databases">
        <title>Minimal conservation of predation-associated metabolite biosynthetic gene clusters underscores biosynthetic potential of Myxococcota including descriptions for ten novel species: Archangium lansinium sp. nov., Myxococcus landrumus sp. nov., Nannocystis bai.</title>
        <authorList>
            <person name="Ahearne A."/>
            <person name="Stevens C."/>
            <person name="Phillips K."/>
        </authorList>
    </citation>
    <scope>NUCLEOTIDE SEQUENCE</scope>
    <source>
        <strain evidence="3">Na p29</strain>
    </source>
</reference>
<dbReference type="PANTHER" id="PTHR34606">
    <property type="entry name" value="BON DOMAIN-CONTAINING PROTEIN"/>
    <property type="match status" value="1"/>
</dbReference>
<dbReference type="PANTHER" id="PTHR34606:SF15">
    <property type="entry name" value="BON DOMAIN-CONTAINING PROTEIN"/>
    <property type="match status" value="1"/>
</dbReference>
<dbReference type="SMART" id="SM00749">
    <property type="entry name" value="BON"/>
    <property type="match status" value="1"/>
</dbReference>
<feature type="domain" description="BON" evidence="2">
    <location>
        <begin position="62"/>
        <end position="130"/>
    </location>
</feature>
<name>A0A9X3J4I6_9BACT</name>
<feature type="compositionally biased region" description="Basic and acidic residues" evidence="1">
    <location>
        <begin position="22"/>
        <end position="34"/>
    </location>
</feature>
<dbReference type="PROSITE" id="PS50914">
    <property type="entry name" value="BON"/>
    <property type="match status" value="1"/>
</dbReference>
<evidence type="ECO:0000313" key="3">
    <source>
        <dbReference type="EMBL" id="MCY1013919.1"/>
    </source>
</evidence>
<dbReference type="Pfam" id="PF04972">
    <property type="entry name" value="BON"/>
    <property type="match status" value="1"/>
</dbReference>
<organism evidence="3 4">
    <name type="scientific">Nannocystis pusilla</name>
    <dbReference type="NCBI Taxonomy" id="889268"/>
    <lineage>
        <taxon>Bacteria</taxon>
        <taxon>Pseudomonadati</taxon>
        <taxon>Myxococcota</taxon>
        <taxon>Polyangia</taxon>
        <taxon>Nannocystales</taxon>
        <taxon>Nannocystaceae</taxon>
        <taxon>Nannocystis</taxon>
    </lineage>
</organism>
<dbReference type="AlphaFoldDB" id="A0A9X3J4I6"/>
<evidence type="ECO:0000259" key="2">
    <source>
        <dbReference type="PROSITE" id="PS50914"/>
    </source>
</evidence>
<dbReference type="Gene3D" id="3.30.1340.30">
    <property type="match status" value="1"/>
</dbReference>
<dbReference type="InterPro" id="IPR014004">
    <property type="entry name" value="Transpt-assoc_nodulatn_dom_bac"/>
</dbReference>
<comment type="caution">
    <text evidence="3">The sequence shown here is derived from an EMBL/GenBank/DDBJ whole genome shotgun (WGS) entry which is preliminary data.</text>
</comment>
<gene>
    <name evidence="3" type="ORF">OV079_52020</name>
</gene>
<dbReference type="InterPro" id="IPR051686">
    <property type="entry name" value="Lipoprotein_DolP"/>
</dbReference>
<feature type="region of interest" description="Disordered" evidence="1">
    <location>
        <begin position="121"/>
        <end position="169"/>
    </location>
</feature>
<feature type="region of interest" description="Disordered" evidence="1">
    <location>
        <begin position="1"/>
        <end position="63"/>
    </location>
</feature>
<feature type="compositionally biased region" description="Gly residues" evidence="1">
    <location>
        <begin position="1"/>
        <end position="12"/>
    </location>
</feature>
<dbReference type="Proteomes" id="UP001150924">
    <property type="component" value="Unassembled WGS sequence"/>
</dbReference>
<evidence type="ECO:0000313" key="4">
    <source>
        <dbReference type="Proteomes" id="UP001150924"/>
    </source>
</evidence>
<dbReference type="RefSeq" id="WP_267778095.1">
    <property type="nucleotide sequence ID" value="NZ_JAPNKE010000002.1"/>
</dbReference>
<proteinExistence type="predicted"/>
<keyword evidence="4" id="KW-1185">Reference proteome</keyword>
<dbReference type="EMBL" id="JAPNKE010000002">
    <property type="protein sequence ID" value="MCY1013919.1"/>
    <property type="molecule type" value="Genomic_DNA"/>
</dbReference>
<feature type="compositionally biased region" description="Low complexity" evidence="1">
    <location>
        <begin position="131"/>
        <end position="169"/>
    </location>
</feature>
<dbReference type="InterPro" id="IPR007055">
    <property type="entry name" value="BON_dom"/>
</dbReference>
<sequence length="169" mass="18581">MGQRYEGGFGGEGYREGGFQEEMPRRRSFGEEGRGMSGMGGRMSSQERGRFAGRGPKGYRRSDDRITEEICEALTRNLSVDASEIEVKVHQGVVTLSGTVDDRETKRLVEDLSEDISGVREVQNQIRVSHGQQMTGQGEQGQTGRTQGEQGQTGRTQSTTTTGSRTREA</sequence>
<evidence type="ECO:0000256" key="1">
    <source>
        <dbReference type="SAM" id="MobiDB-lite"/>
    </source>
</evidence>
<protein>
    <submittedName>
        <fullName evidence="3">BON domain-containing protein</fullName>
    </submittedName>
</protein>
<accession>A0A9X3J4I6</accession>